<evidence type="ECO:0000256" key="1">
    <source>
        <dbReference type="SAM" id="MobiDB-lite"/>
    </source>
</evidence>
<name>A0A2S9YVC1_9BACT</name>
<feature type="signal peptide" evidence="2">
    <location>
        <begin position="1"/>
        <end position="21"/>
    </location>
</feature>
<feature type="chain" id="PRO_5015785290" evidence="2">
    <location>
        <begin position="22"/>
        <end position="281"/>
    </location>
</feature>
<keyword evidence="2" id="KW-0732">Signal</keyword>
<dbReference type="OrthoDB" id="5510545at2"/>
<dbReference type="AlphaFoldDB" id="A0A2S9YVC1"/>
<dbReference type="RefSeq" id="WP_106088092.1">
    <property type="nucleotide sequence ID" value="NZ_PVNL01000030.1"/>
</dbReference>
<comment type="caution">
    <text evidence="3">The sequence shown here is derived from an EMBL/GenBank/DDBJ whole genome shotgun (WGS) entry which is preliminary data.</text>
</comment>
<organism evidence="3 4">
    <name type="scientific">Enhygromyxa salina</name>
    <dbReference type="NCBI Taxonomy" id="215803"/>
    <lineage>
        <taxon>Bacteria</taxon>
        <taxon>Pseudomonadati</taxon>
        <taxon>Myxococcota</taxon>
        <taxon>Polyangia</taxon>
        <taxon>Nannocystales</taxon>
        <taxon>Nannocystaceae</taxon>
        <taxon>Enhygromyxa</taxon>
    </lineage>
</organism>
<feature type="compositionally biased region" description="Basic and acidic residues" evidence="1">
    <location>
        <begin position="25"/>
        <end position="38"/>
    </location>
</feature>
<dbReference type="PROSITE" id="PS51257">
    <property type="entry name" value="PROKAR_LIPOPROTEIN"/>
    <property type="match status" value="1"/>
</dbReference>
<reference evidence="3 4" key="1">
    <citation type="submission" date="2018-03" db="EMBL/GenBank/DDBJ databases">
        <title>Draft Genome Sequences of the Obligatory Marine Myxobacteria Enhygromyxa salina SWB007.</title>
        <authorList>
            <person name="Poehlein A."/>
            <person name="Moghaddam J.A."/>
            <person name="Harms H."/>
            <person name="Alanjari M."/>
            <person name="Koenig G.M."/>
            <person name="Daniel R."/>
            <person name="Schaeberle T.F."/>
        </authorList>
    </citation>
    <scope>NUCLEOTIDE SEQUENCE [LARGE SCALE GENOMIC DNA]</scope>
    <source>
        <strain evidence="3 4">SWB007</strain>
    </source>
</reference>
<feature type="compositionally biased region" description="Acidic residues" evidence="1">
    <location>
        <begin position="61"/>
        <end position="70"/>
    </location>
</feature>
<feature type="compositionally biased region" description="Low complexity" evidence="1">
    <location>
        <begin position="48"/>
        <end position="60"/>
    </location>
</feature>
<dbReference type="EMBL" id="PVNL01000030">
    <property type="protein sequence ID" value="PRQ09048.1"/>
    <property type="molecule type" value="Genomic_DNA"/>
</dbReference>
<accession>A0A2S9YVC1</accession>
<gene>
    <name evidence="3" type="ORF">ENSA7_10380</name>
</gene>
<feature type="region of interest" description="Disordered" evidence="1">
    <location>
        <begin position="25"/>
        <end position="76"/>
    </location>
</feature>
<evidence type="ECO:0000313" key="4">
    <source>
        <dbReference type="Proteomes" id="UP000238823"/>
    </source>
</evidence>
<protein>
    <submittedName>
        <fullName evidence="3">Uncharacterized protein</fullName>
    </submittedName>
</protein>
<evidence type="ECO:0000313" key="3">
    <source>
        <dbReference type="EMBL" id="PRQ09048.1"/>
    </source>
</evidence>
<dbReference type="Proteomes" id="UP000238823">
    <property type="component" value="Unassembled WGS sequence"/>
</dbReference>
<evidence type="ECO:0000256" key="2">
    <source>
        <dbReference type="SAM" id="SignalP"/>
    </source>
</evidence>
<sequence>MRPQALISLTLVLPCWLSACASPDADDHGDSHVSHGDTDTDGDSETNADTGTDTTPSTDAETTDTSEPDPEGAQCQADLQDCPEDYKCLLRLGAEDWEFVCLPINGDAEVGESCEHDGVIAGTDSCDGESWCIGPFDPSGAPWSGLCYGLCVGGECDSADRCVGIGSLPVCAPVCDPLAAGSCGPTEACIFRAPEGFVCFPQGAEGNGVGDPCETGASCAAGLHCAQNVAGCGPDNYCCTDYCDTNEAGNTCAAQDMGAVCEAIGASDPTQAHVGACVIPN</sequence>
<proteinExistence type="predicted"/>